<feature type="domain" description="Carbohydrate kinase PfkB" evidence="3">
    <location>
        <begin position="5"/>
        <end position="294"/>
    </location>
</feature>
<organism evidence="4 5">
    <name type="scientific">Mesoterricola silvestris</name>
    <dbReference type="NCBI Taxonomy" id="2927979"/>
    <lineage>
        <taxon>Bacteria</taxon>
        <taxon>Pseudomonadati</taxon>
        <taxon>Acidobacteriota</taxon>
        <taxon>Holophagae</taxon>
        <taxon>Holophagales</taxon>
        <taxon>Holophagaceae</taxon>
        <taxon>Mesoterricola</taxon>
    </lineage>
</organism>
<dbReference type="KEGG" id="msil:METEAL_07550"/>
<name>A0AA48GTQ3_9BACT</name>
<protein>
    <submittedName>
        <fullName evidence="4">Ribokinase</fullName>
    </submittedName>
</protein>
<accession>A0AA48GTQ3</accession>
<dbReference type="InterPro" id="IPR029056">
    <property type="entry name" value="Ribokinase-like"/>
</dbReference>
<keyword evidence="2" id="KW-0418">Kinase</keyword>
<evidence type="ECO:0000313" key="5">
    <source>
        <dbReference type="Proteomes" id="UP001238179"/>
    </source>
</evidence>
<dbReference type="RefSeq" id="WP_316414470.1">
    <property type="nucleotide sequence ID" value="NZ_AP027080.1"/>
</dbReference>
<dbReference type="GO" id="GO:0016301">
    <property type="term" value="F:kinase activity"/>
    <property type="evidence" value="ECO:0007669"/>
    <property type="project" value="UniProtKB-KW"/>
</dbReference>
<dbReference type="PANTHER" id="PTHR10584:SF167">
    <property type="entry name" value="PFKB DOMAIN PROTEIN"/>
    <property type="match status" value="1"/>
</dbReference>
<dbReference type="InterPro" id="IPR011611">
    <property type="entry name" value="PfkB_dom"/>
</dbReference>
<evidence type="ECO:0000256" key="2">
    <source>
        <dbReference type="ARBA" id="ARBA00022777"/>
    </source>
</evidence>
<evidence type="ECO:0000256" key="1">
    <source>
        <dbReference type="ARBA" id="ARBA00022679"/>
    </source>
</evidence>
<proteinExistence type="predicted"/>
<dbReference type="AlphaFoldDB" id="A0AA48GTQ3"/>
<dbReference type="Gene3D" id="3.40.1190.20">
    <property type="match status" value="1"/>
</dbReference>
<dbReference type="Pfam" id="PF00294">
    <property type="entry name" value="PfkB"/>
    <property type="match status" value="1"/>
</dbReference>
<dbReference type="CDD" id="cd01166">
    <property type="entry name" value="KdgK"/>
    <property type="match status" value="1"/>
</dbReference>
<dbReference type="EMBL" id="AP027080">
    <property type="protein sequence ID" value="BDU71581.1"/>
    <property type="molecule type" value="Genomic_DNA"/>
</dbReference>
<dbReference type="PANTHER" id="PTHR10584">
    <property type="entry name" value="SUGAR KINASE"/>
    <property type="match status" value="1"/>
</dbReference>
<evidence type="ECO:0000313" key="4">
    <source>
        <dbReference type="EMBL" id="BDU71581.1"/>
    </source>
</evidence>
<reference evidence="5" key="1">
    <citation type="journal article" date="2023" name="Int. J. Syst. Evol. Microbiol.">
        <title>Mesoterricola silvestris gen. nov., sp. nov., Mesoterricola sediminis sp. nov., Geothrix oryzae sp. nov., Geothrix edaphica sp. nov., Geothrix rubra sp. nov., and Geothrix limicola sp. nov., six novel members of Acidobacteriota isolated from soils.</title>
        <authorList>
            <person name="Itoh H."/>
            <person name="Sugisawa Y."/>
            <person name="Mise K."/>
            <person name="Xu Z."/>
            <person name="Kuniyasu M."/>
            <person name="Ushijima N."/>
            <person name="Kawano K."/>
            <person name="Kobayashi E."/>
            <person name="Shiratori Y."/>
            <person name="Masuda Y."/>
            <person name="Senoo K."/>
        </authorList>
    </citation>
    <scope>NUCLEOTIDE SEQUENCE [LARGE SCALE GENOMIC DNA]</scope>
    <source>
        <strain evidence="5">W79</strain>
    </source>
</reference>
<keyword evidence="5" id="KW-1185">Reference proteome</keyword>
<gene>
    <name evidence="4" type="ORF">METEAL_07550</name>
</gene>
<dbReference type="SUPFAM" id="SSF53613">
    <property type="entry name" value="Ribokinase-like"/>
    <property type="match status" value="1"/>
</dbReference>
<evidence type="ECO:0000259" key="3">
    <source>
        <dbReference type="Pfam" id="PF00294"/>
    </source>
</evidence>
<sequence>MTRTTDVLVVGELNVDLILNGLARMPEVGKEVLAEAMTLTLGSSSAIFASNLSTLGARVAFLGLVGEDLFGDLAVERLRAKGVDTGPILRTPSHATGATVVLNRGEDRAMATHMGAMAHLTLADASKERLATAGHLHFASAFLQPGMFPDIAALFRRAKACGLTTSFDPQWDPAEAWDLDLPAILPSVDVFLPNEQEILHLTRRATVPEALDALRPHARTIVVKQGCAGATAATGEGTFFQPSFLNDRVVDAIGAGDSFDAGFISRFIAGEPVEACLRFGCLMGAVNTTAAGGTGAFQDLAAVMAIARERFHA</sequence>
<dbReference type="Proteomes" id="UP001238179">
    <property type="component" value="Chromosome"/>
</dbReference>
<keyword evidence="1" id="KW-0808">Transferase</keyword>